<accession>A0A645A0E0</accession>
<reference evidence="1" key="1">
    <citation type="submission" date="2019-08" db="EMBL/GenBank/DDBJ databases">
        <authorList>
            <person name="Kucharzyk K."/>
            <person name="Murdoch R.W."/>
            <person name="Higgins S."/>
            <person name="Loffler F."/>
        </authorList>
    </citation>
    <scope>NUCLEOTIDE SEQUENCE</scope>
</reference>
<organism evidence="1">
    <name type="scientific">bioreactor metagenome</name>
    <dbReference type="NCBI Taxonomy" id="1076179"/>
    <lineage>
        <taxon>unclassified sequences</taxon>
        <taxon>metagenomes</taxon>
        <taxon>ecological metagenomes</taxon>
    </lineage>
</organism>
<evidence type="ECO:0000313" key="1">
    <source>
        <dbReference type="EMBL" id="MPM44313.1"/>
    </source>
</evidence>
<protein>
    <submittedName>
        <fullName evidence="1">Uncharacterized protein</fullName>
    </submittedName>
</protein>
<comment type="caution">
    <text evidence="1">The sequence shown here is derived from an EMBL/GenBank/DDBJ whole genome shotgun (WGS) entry which is preliminary data.</text>
</comment>
<gene>
    <name evidence="1" type="ORF">SDC9_90991</name>
</gene>
<dbReference type="AlphaFoldDB" id="A0A645A0E0"/>
<proteinExistence type="predicted"/>
<name>A0A645A0E0_9ZZZZ</name>
<dbReference type="EMBL" id="VSSQ01010427">
    <property type="protein sequence ID" value="MPM44313.1"/>
    <property type="molecule type" value="Genomic_DNA"/>
</dbReference>
<sequence>MARRHIDGGKGISGYQRDLFRNPQAVDFQKPVHLHAVIDGDECGDFFLQQHPQRFVVGQVGGIRATDAAAFQSVRRHRFPHQIVVGRCAGQRPRFLIVRAADADMAEPDQMVYRFPQDFPGIAPDAVDVFQVVRPVVAADQRNVAAAGKLAADLFDVIE</sequence>